<evidence type="ECO:0000313" key="3">
    <source>
        <dbReference type="Proteomes" id="UP001055115"/>
    </source>
</evidence>
<protein>
    <submittedName>
        <fullName evidence="2">Uncharacterized protein</fullName>
    </submittedName>
</protein>
<organism evidence="2 3">
    <name type="scientific">Colletotrichum spaethianum</name>
    <dbReference type="NCBI Taxonomy" id="700344"/>
    <lineage>
        <taxon>Eukaryota</taxon>
        <taxon>Fungi</taxon>
        <taxon>Dikarya</taxon>
        <taxon>Ascomycota</taxon>
        <taxon>Pezizomycotina</taxon>
        <taxon>Sordariomycetes</taxon>
        <taxon>Hypocreomycetidae</taxon>
        <taxon>Glomerellales</taxon>
        <taxon>Glomerellaceae</taxon>
        <taxon>Colletotrichum</taxon>
        <taxon>Colletotrichum spaethianum species complex</taxon>
    </lineage>
</organism>
<feature type="compositionally biased region" description="Polar residues" evidence="1">
    <location>
        <begin position="1"/>
        <end position="10"/>
    </location>
</feature>
<feature type="region of interest" description="Disordered" evidence="1">
    <location>
        <begin position="1"/>
        <end position="94"/>
    </location>
</feature>
<comment type="caution">
    <text evidence="2">The sequence shown here is derived from an EMBL/GenBank/DDBJ whole genome shotgun (WGS) entry which is preliminary data.</text>
</comment>
<proteinExistence type="predicted"/>
<keyword evidence="3" id="KW-1185">Reference proteome</keyword>
<name>A0AA37NXI7_9PEZI</name>
<evidence type="ECO:0000313" key="2">
    <source>
        <dbReference type="EMBL" id="GKT40103.1"/>
    </source>
</evidence>
<dbReference type="EMBL" id="BQXU01000001">
    <property type="protein sequence ID" value="GKT40103.1"/>
    <property type="molecule type" value="Genomic_DNA"/>
</dbReference>
<dbReference type="Proteomes" id="UP001055115">
    <property type="component" value="Unassembled WGS sequence"/>
</dbReference>
<accession>A0AA37NXI7</accession>
<dbReference type="RefSeq" id="XP_049122453.1">
    <property type="nucleotide sequence ID" value="XM_049266496.1"/>
</dbReference>
<gene>
    <name evidence="2" type="ORF">ColSpa_00284</name>
</gene>
<feature type="compositionally biased region" description="Low complexity" evidence="1">
    <location>
        <begin position="32"/>
        <end position="54"/>
    </location>
</feature>
<sequence>MTSPSDSTPAVDQAPILFRANKKRKAGLRQRVASPDDTAVASSSSSAPNKPSTNQPEVAVPTTSDFDAAPAADEETESHIPPPSAIGHASASMA</sequence>
<evidence type="ECO:0000256" key="1">
    <source>
        <dbReference type="SAM" id="MobiDB-lite"/>
    </source>
</evidence>
<dbReference type="AlphaFoldDB" id="A0AA37NXI7"/>
<dbReference type="GeneID" id="73321086"/>
<reference evidence="2 3" key="1">
    <citation type="submission" date="2022-03" db="EMBL/GenBank/DDBJ databases">
        <title>Genome data of Colletotrichum spp.</title>
        <authorList>
            <person name="Utami Y.D."/>
            <person name="Hiruma K."/>
        </authorList>
    </citation>
    <scope>NUCLEOTIDE SEQUENCE [LARGE SCALE GENOMIC DNA]</scope>
    <source>
        <strain evidence="2 3">MAFF 239500</strain>
    </source>
</reference>